<reference evidence="8 9" key="1">
    <citation type="submission" date="2018-06" db="EMBL/GenBank/DDBJ databases">
        <title>WGS assembly of Brassica rapa FPsc.</title>
        <authorList>
            <person name="Bowman J."/>
            <person name="Kohchi T."/>
            <person name="Yamato K."/>
            <person name="Jenkins J."/>
            <person name="Shu S."/>
            <person name="Ishizaki K."/>
            <person name="Yamaoka S."/>
            <person name="Nishihama R."/>
            <person name="Nakamura Y."/>
            <person name="Berger F."/>
            <person name="Adam C."/>
            <person name="Aki S."/>
            <person name="Althoff F."/>
            <person name="Araki T."/>
            <person name="Arteaga-Vazquez M."/>
            <person name="Balasubrmanian S."/>
            <person name="Bauer D."/>
            <person name="Boehm C."/>
            <person name="Briginshaw L."/>
            <person name="Caballero-Perez J."/>
            <person name="Catarino B."/>
            <person name="Chen F."/>
            <person name="Chiyoda S."/>
            <person name="Chovatia M."/>
            <person name="Davies K."/>
            <person name="Delmans M."/>
            <person name="Demura T."/>
            <person name="Dierschke T."/>
            <person name="Dolan L."/>
            <person name="Dorantes-Acosta A."/>
            <person name="Eklund D."/>
            <person name="Florent S."/>
            <person name="Flores-Sandoval E."/>
            <person name="Fujiyama A."/>
            <person name="Fukuzawa H."/>
            <person name="Galik B."/>
            <person name="Grimanelli D."/>
            <person name="Grimwood J."/>
            <person name="Grossniklaus U."/>
            <person name="Hamada T."/>
            <person name="Haseloff J."/>
            <person name="Hetherington A."/>
            <person name="Higo A."/>
            <person name="Hirakawa Y."/>
            <person name="Hundley H."/>
            <person name="Ikeda Y."/>
            <person name="Inoue K."/>
            <person name="Inoue S."/>
            <person name="Ishida S."/>
            <person name="Jia Q."/>
            <person name="Kakita M."/>
            <person name="Kanazawa T."/>
            <person name="Kawai Y."/>
            <person name="Kawashima T."/>
            <person name="Kennedy M."/>
            <person name="Kinose K."/>
            <person name="Kinoshita T."/>
            <person name="Kohara Y."/>
            <person name="Koide E."/>
            <person name="Komatsu K."/>
            <person name="Kopischke S."/>
            <person name="Kubo M."/>
            <person name="Kyozuka J."/>
            <person name="Lagercrantz U."/>
            <person name="Lin S."/>
            <person name="Lindquist E."/>
            <person name="Lipzen A."/>
            <person name="Lu C."/>
            <person name="Luna E."/>
            <person name="Martienssen R."/>
            <person name="Minamino N."/>
            <person name="Mizutani M."/>
            <person name="Mizutani M."/>
            <person name="Mochizuki N."/>
            <person name="Monte I."/>
            <person name="Mosher R."/>
            <person name="Nagasaki H."/>
            <person name="Nakagami H."/>
            <person name="Naramoto S."/>
            <person name="Nishitani K."/>
            <person name="Ohtani M."/>
            <person name="Okamoto T."/>
            <person name="Okumura M."/>
            <person name="Phillips J."/>
            <person name="Pollak B."/>
            <person name="Reinders A."/>
            <person name="Roevekamp M."/>
            <person name="Sano R."/>
            <person name="Sawa S."/>
            <person name="Schmid M."/>
            <person name="Shirakawa M."/>
            <person name="Solano R."/>
            <person name="Spunde A."/>
            <person name="Suetsugu N."/>
            <person name="Sugano S."/>
            <person name="Sugiyama A."/>
            <person name="Sun R."/>
            <person name="Suzuki Y."/>
            <person name="Takenaka M."/>
            <person name="Takezawa D."/>
            <person name="Tomogane H."/>
            <person name="Tsuzuki M."/>
            <person name="Ueda T."/>
            <person name="Umeda M."/>
            <person name="Ward J."/>
            <person name="Watanabe Y."/>
            <person name="Yazaki K."/>
            <person name="Yokoyama R."/>
            <person name="Yoshitake Y."/>
            <person name="Yotsui I."/>
            <person name="Zachgo S."/>
            <person name="Schmutz J."/>
        </authorList>
    </citation>
    <scope>NUCLEOTIDE SEQUENCE [LARGE SCALE GENOMIC DNA]</scope>
    <source>
        <strain evidence="9">cv. B-3</strain>
    </source>
</reference>
<feature type="transmembrane region" description="Helical" evidence="7">
    <location>
        <begin position="56"/>
        <end position="74"/>
    </location>
</feature>
<keyword evidence="4 7" id="KW-0812">Transmembrane</keyword>
<name>A0A397XVU7_BRACM</name>
<accession>A0A397XVU7</accession>
<evidence type="ECO:0000313" key="9">
    <source>
        <dbReference type="Proteomes" id="UP000264353"/>
    </source>
</evidence>
<evidence type="ECO:0000256" key="1">
    <source>
        <dbReference type="ARBA" id="ARBA00004141"/>
    </source>
</evidence>
<feature type="transmembrane region" description="Helical" evidence="7">
    <location>
        <begin position="21"/>
        <end position="44"/>
    </location>
</feature>
<feature type="transmembrane region" description="Helical" evidence="7">
    <location>
        <begin position="86"/>
        <end position="106"/>
    </location>
</feature>
<evidence type="ECO:0000256" key="6">
    <source>
        <dbReference type="ARBA" id="ARBA00023136"/>
    </source>
</evidence>
<dbReference type="GO" id="GO:0005337">
    <property type="term" value="F:nucleoside transmembrane transporter activity"/>
    <property type="evidence" value="ECO:0007669"/>
    <property type="project" value="InterPro"/>
</dbReference>
<comment type="similarity">
    <text evidence="2">Belongs to the SLC29A/ENT transporter (TC 2.A.57) family.</text>
</comment>
<organism evidence="8 9">
    <name type="scientific">Brassica campestris</name>
    <name type="common">Field mustard</name>
    <dbReference type="NCBI Taxonomy" id="3711"/>
    <lineage>
        <taxon>Eukaryota</taxon>
        <taxon>Viridiplantae</taxon>
        <taxon>Streptophyta</taxon>
        <taxon>Embryophyta</taxon>
        <taxon>Tracheophyta</taxon>
        <taxon>Spermatophyta</taxon>
        <taxon>Magnoliopsida</taxon>
        <taxon>eudicotyledons</taxon>
        <taxon>Gunneridae</taxon>
        <taxon>Pentapetalae</taxon>
        <taxon>rosids</taxon>
        <taxon>malvids</taxon>
        <taxon>Brassicales</taxon>
        <taxon>Brassicaceae</taxon>
        <taxon>Brassiceae</taxon>
        <taxon>Brassica</taxon>
    </lineage>
</organism>
<evidence type="ECO:0000256" key="5">
    <source>
        <dbReference type="ARBA" id="ARBA00022989"/>
    </source>
</evidence>
<comment type="subcellular location">
    <subcellularLocation>
        <location evidence="1">Membrane</location>
        <topology evidence="1">Multi-pass membrane protein</topology>
    </subcellularLocation>
</comment>
<evidence type="ECO:0000256" key="2">
    <source>
        <dbReference type="ARBA" id="ARBA00007965"/>
    </source>
</evidence>
<dbReference type="InterPro" id="IPR002259">
    <property type="entry name" value="Eqnu_transpt"/>
</dbReference>
<evidence type="ECO:0000256" key="3">
    <source>
        <dbReference type="ARBA" id="ARBA00022448"/>
    </source>
</evidence>
<dbReference type="Pfam" id="PF01733">
    <property type="entry name" value="Nucleoside_tran"/>
    <property type="match status" value="1"/>
</dbReference>
<sequence length="438" mass="47924">MADGNENQAPEKLQGKFQAKVICCILGIGGLASWNSLLTIADYYYKVFPDYHPSRVLVLVYQPFALGTIVILAYHESKINTRKRNLIGYIIFTISTLLLILEQTHYLGLLSSSPHLNQSPQLDLTTRGRGGVGPYIGLCAIVASFGLADATVQGGMIGDLSLMCPELIQSFMAGLGVAGALTSAFRLMTKAAFENSNDGLRKGAMIFLAISAFIQFLCVMLYAYVFPKLPIVKYYRRKAASEGSKTVTADLVAAGIKNQSYLTDDASNNQRLNNKELLVQNIDYAVNLALIYILSLSIFPGFLYENTGHHGLGSWYALVLVAMYNCGNLVGRYTPLVEWLKIENRKGLTIATLSRFFLIPAFYFSAKFGDQGWMIMLVTFLGLTTGHLNVCILITAPKGYKGPEKNALGNLLVVFLTGGIVAGTSLGWLWLIGKKNAF</sequence>
<evidence type="ECO:0000313" key="8">
    <source>
        <dbReference type="EMBL" id="RID45445.1"/>
    </source>
</evidence>
<feature type="transmembrane region" description="Helical" evidence="7">
    <location>
        <begin position="132"/>
        <end position="152"/>
    </location>
</feature>
<dbReference type="Proteomes" id="UP000264353">
    <property type="component" value="Chromosome A9"/>
</dbReference>
<gene>
    <name evidence="8" type="ORF">BRARA_I02175</name>
</gene>
<dbReference type="AlphaFoldDB" id="A0A397XVU7"/>
<feature type="transmembrane region" description="Helical" evidence="7">
    <location>
        <begin position="315"/>
        <end position="335"/>
    </location>
</feature>
<feature type="transmembrane region" description="Helical" evidence="7">
    <location>
        <begin position="284"/>
        <end position="303"/>
    </location>
</feature>
<feature type="transmembrane region" description="Helical" evidence="7">
    <location>
        <begin position="164"/>
        <end position="185"/>
    </location>
</feature>
<evidence type="ECO:0000256" key="4">
    <source>
        <dbReference type="ARBA" id="ARBA00022692"/>
    </source>
</evidence>
<dbReference type="PIRSF" id="PIRSF016379">
    <property type="entry name" value="ENT"/>
    <property type="match status" value="1"/>
</dbReference>
<dbReference type="InterPro" id="IPR036259">
    <property type="entry name" value="MFS_trans_sf"/>
</dbReference>
<dbReference type="PANTHER" id="PTHR10332:SF81">
    <property type="entry name" value="EQUILIBRATIVE NUCLEOTIDE TRANSPORTER 3-LIKE"/>
    <property type="match status" value="1"/>
</dbReference>
<proteinExistence type="inferred from homology"/>
<feature type="transmembrane region" description="Helical" evidence="7">
    <location>
        <begin position="205"/>
        <end position="226"/>
    </location>
</feature>
<feature type="transmembrane region" description="Helical" evidence="7">
    <location>
        <begin position="408"/>
        <end position="431"/>
    </location>
</feature>
<feature type="transmembrane region" description="Helical" evidence="7">
    <location>
        <begin position="372"/>
        <end position="396"/>
    </location>
</feature>
<dbReference type="EMBL" id="CM010636">
    <property type="protein sequence ID" value="RID45445.1"/>
    <property type="molecule type" value="Genomic_DNA"/>
</dbReference>
<dbReference type="PRINTS" id="PR01130">
    <property type="entry name" value="DERENTRNSPRT"/>
</dbReference>
<evidence type="ECO:0000256" key="7">
    <source>
        <dbReference type="SAM" id="Phobius"/>
    </source>
</evidence>
<keyword evidence="5 7" id="KW-1133">Transmembrane helix</keyword>
<keyword evidence="3" id="KW-0813">Transport</keyword>
<protein>
    <submittedName>
        <fullName evidence="8">Uncharacterized protein</fullName>
    </submittedName>
</protein>
<dbReference type="SUPFAM" id="SSF103473">
    <property type="entry name" value="MFS general substrate transporter"/>
    <property type="match status" value="1"/>
</dbReference>
<dbReference type="GO" id="GO:0016020">
    <property type="term" value="C:membrane"/>
    <property type="evidence" value="ECO:0007669"/>
    <property type="project" value="UniProtKB-SubCell"/>
</dbReference>
<dbReference type="PANTHER" id="PTHR10332">
    <property type="entry name" value="EQUILIBRATIVE NUCLEOSIDE TRANSPORTER"/>
    <property type="match status" value="1"/>
</dbReference>
<keyword evidence="6 7" id="KW-0472">Membrane</keyword>
<feature type="transmembrane region" description="Helical" evidence="7">
    <location>
        <begin position="347"/>
        <end position="366"/>
    </location>
</feature>